<reference evidence="1" key="1">
    <citation type="submission" date="2023-05" db="EMBL/GenBank/DDBJ databases">
        <authorList>
            <person name="Stuckert A."/>
        </authorList>
    </citation>
    <scope>NUCLEOTIDE SEQUENCE</scope>
</reference>
<sequence>MLDPVFSDPPLLPVSQSTLIRQTEPVAFLHILSLVCSAREVLFCLGECM</sequence>
<comment type="caution">
    <text evidence="1">The sequence shown here is derived from an EMBL/GenBank/DDBJ whole genome shotgun (WGS) entry which is preliminary data.</text>
</comment>
<organism evidence="1 2">
    <name type="scientific">Staurois parvus</name>
    <dbReference type="NCBI Taxonomy" id="386267"/>
    <lineage>
        <taxon>Eukaryota</taxon>
        <taxon>Metazoa</taxon>
        <taxon>Chordata</taxon>
        <taxon>Craniata</taxon>
        <taxon>Vertebrata</taxon>
        <taxon>Euteleostomi</taxon>
        <taxon>Amphibia</taxon>
        <taxon>Batrachia</taxon>
        <taxon>Anura</taxon>
        <taxon>Neobatrachia</taxon>
        <taxon>Ranoidea</taxon>
        <taxon>Ranidae</taxon>
        <taxon>Staurois</taxon>
    </lineage>
</organism>
<keyword evidence="2" id="KW-1185">Reference proteome</keyword>
<gene>
    <name evidence="1" type="ORF">SPARVUS_LOCUS11491767</name>
</gene>
<protein>
    <submittedName>
        <fullName evidence="1">Uncharacterized protein</fullName>
    </submittedName>
</protein>
<evidence type="ECO:0000313" key="2">
    <source>
        <dbReference type="Proteomes" id="UP001162483"/>
    </source>
</evidence>
<name>A0ABN9F996_9NEOB</name>
<dbReference type="Proteomes" id="UP001162483">
    <property type="component" value="Unassembled WGS sequence"/>
</dbReference>
<accession>A0ABN9F996</accession>
<dbReference type="EMBL" id="CATNWA010016487">
    <property type="protein sequence ID" value="CAI9593119.1"/>
    <property type="molecule type" value="Genomic_DNA"/>
</dbReference>
<proteinExistence type="predicted"/>
<evidence type="ECO:0000313" key="1">
    <source>
        <dbReference type="EMBL" id="CAI9593119.1"/>
    </source>
</evidence>